<dbReference type="Pfam" id="PF00156">
    <property type="entry name" value="Pribosyltran"/>
    <property type="match status" value="1"/>
</dbReference>
<keyword evidence="5" id="KW-1185">Reference proteome</keyword>
<dbReference type="Proteomes" id="UP000054600">
    <property type="component" value="Unassembled WGS sequence"/>
</dbReference>
<dbReference type="PANTHER" id="PTHR43340:SF1">
    <property type="entry name" value="HYPOXANTHINE PHOSPHORIBOSYLTRANSFERASE"/>
    <property type="match status" value="1"/>
</dbReference>
<proteinExistence type="predicted"/>
<keyword evidence="4" id="KW-0328">Glycosyltransferase</keyword>
<dbReference type="RefSeq" id="WP_018576784.1">
    <property type="nucleotide sequence ID" value="NZ_KB892391.1"/>
</dbReference>
<evidence type="ECO:0000256" key="2">
    <source>
        <dbReference type="ARBA" id="ARBA00049402"/>
    </source>
</evidence>
<protein>
    <submittedName>
        <fullName evidence="4">Hypoxanthine-guanine phosphoribosyltransferase</fullName>
        <ecNumber evidence="4">2.4.2.8</ecNumber>
    </submittedName>
</protein>
<dbReference type="GO" id="GO:0004422">
    <property type="term" value="F:hypoxanthine phosphoribosyltransferase activity"/>
    <property type="evidence" value="ECO:0007669"/>
    <property type="project" value="TreeGrafter"/>
</dbReference>
<dbReference type="GO" id="GO:0046100">
    <property type="term" value="P:hypoxanthine metabolic process"/>
    <property type="evidence" value="ECO:0007669"/>
    <property type="project" value="TreeGrafter"/>
</dbReference>
<dbReference type="GO" id="GO:0005829">
    <property type="term" value="C:cytosol"/>
    <property type="evidence" value="ECO:0007669"/>
    <property type="project" value="TreeGrafter"/>
</dbReference>
<dbReference type="InterPro" id="IPR029057">
    <property type="entry name" value="PRTase-like"/>
</dbReference>
<dbReference type="GO" id="GO:0052657">
    <property type="term" value="F:guanine phosphoribosyltransferase activity"/>
    <property type="evidence" value="ECO:0007669"/>
    <property type="project" value="RHEA"/>
</dbReference>
<dbReference type="GO" id="GO:0032264">
    <property type="term" value="P:IMP salvage"/>
    <property type="evidence" value="ECO:0007669"/>
    <property type="project" value="TreeGrafter"/>
</dbReference>
<dbReference type="SUPFAM" id="SSF53271">
    <property type="entry name" value="PRTase-like"/>
    <property type="match status" value="1"/>
</dbReference>
<dbReference type="InterPro" id="IPR000836">
    <property type="entry name" value="PRTase_dom"/>
</dbReference>
<dbReference type="GO" id="GO:0032263">
    <property type="term" value="P:GMP salvage"/>
    <property type="evidence" value="ECO:0007669"/>
    <property type="project" value="TreeGrafter"/>
</dbReference>
<organism evidence="4 5">
    <name type="scientific">Legionella shakespearei DSM 23087</name>
    <dbReference type="NCBI Taxonomy" id="1122169"/>
    <lineage>
        <taxon>Bacteria</taxon>
        <taxon>Pseudomonadati</taxon>
        <taxon>Pseudomonadota</taxon>
        <taxon>Gammaproteobacteria</taxon>
        <taxon>Legionellales</taxon>
        <taxon>Legionellaceae</taxon>
        <taxon>Legionella</taxon>
    </lineage>
</organism>
<dbReference type="Gene3D" id="3.40.50.2020">
    <property type="match status" value="1"/>
</dbReference>
<dbReference type="GO" id="GO:0006178">
    <property type="term" value="P:guanine salvage"/>
    <property type="evidence" value="ECO:0007669"/>
    <property type="project" value="TreeGrafter"/>
</dbReference>
<dbReference type="OrthoDB" id="9802824at2"/>
<accession>A0A0W0YL85</accession>
<dbReference type="GO" id="GO:0000287">
    <property type="term" value="F:magnesium ion binding"/>
    <property type="evidence" value="ECO:0007669"/>
    <property type="project" value="TreeGrafter"/>
</dbReference>
<dbReference type="InterPro" id="IPR050408">
    <property type="entry name" value="HGPRT"/>
</dbReference>
<dbReference type="eggNOG" id="COG0634">
    <property type="taxonomic scope" value="Bacteria"/>
</dbReference>
<sequence length="272" mass="29829">MGKKVAALLAELAELEPLESQIAERLWIHSSDAVDLEGTVLTDLKIKERVAQLADEIVKTYPDERPVLVSLMDGAVPFANLLCEALKKRNYHFTPTTMSVSSYGHELVSGDIKTGALPKVPLMGRHVIIVDDVCDTGKTLGTIIDQFKFQYAKSIKSIVLVDKVQDRPLGASADLAGFRLDKKAFVIGMGLDYLSELRDKDSIRAANPEFLPKDEEIIALKRLKEIRQILGQIAEQKRTKKLTAPGDNSLFASTSAIVARAPEVTSTMGPTQ</sequence>
<dbReference type="EC" id="2.4.2.8" evidence="4"/>
<reference evidence="4 5" key="1">
    <citation type="submission" date="2015-11" db="EMBL/GenBank/DDBJ databases">
        <title>Genomic analysis of 38 Legionella species identifies large and diverse effector repertoires.</title>
        <authorList>
            <person name="Burstein D."/>
            <person name="Amaro F."/>
            <person name="Zusman T."/>
            <person name="Lifshitz Z."/>
            <person name="Cohen O."/>
            <person name="Gilbert J.A."/>
            <person name="Pupko T."/>
            <person name="Shuman H.A."/>
            <person name="Segal G."/>
        </authorList>
    </citation>
    <scope>NUCLEOTIDE SEQUENCE [LARGE SCALE GENOMIC DNA]</scope>
    <source>
        <strain evidence="4 5">ATCC 49655</strain>
    </source>
</reference>
<dbReference type="AlphaFoldDB" id="A0A0W0YL85"/>
<feature type="domain" description="Phosphoribosyltransferase" evidence="3">
    <location>
        <begin position="44"/>
        <end position="193"/>
    </location>
</feature>
<dbReference type="STRING" id="1122169.Lsha_2497"/>
<evidence type="ECO:0000259" key="3">
    <source>
        <dbReference type="Pfam" id="PF00156"/>
    </source>
</evidence>
<evidence type="ECO:0000313" key="5">
    <source>
        <dbReference type="Proteomes" id="UP000054600"/>
    </source>
</evidence>
<name>A0A0W0YL85_9GAMM</name>
<comment type="caution">
    <text evidence="4">The sequence shown here is derived from an EMBL/GenBank/DDBJ whole genome shotgun (WGS) entry which is preliminary data.</text>
</comment>
<comment type="catalytic activity">
    <reaction evidence="2">
        <text>IMP + diphosphate = hypoxanthine + 5-phospho-alpha-D-ribose 1-diphosphate</text>
        <dbReference type="Rhea" id="RHEA:17973"/>
        <dbReference type="ChEBI" id="CHEBI:17368"/>
        <dbReference type="ChEBI" id="CHEBI:33019"/>
        <dbReference type="ChEBI" id="CHEBI:58017"/>
        <dbReference type="ChEBI" id="CHEBI:58053"/>
        <dbReference type="EC" id="2.4.2.8"/>
    </reaction>
    <physiologicalReaction direction="right-to-left" evidence="2">
        <dbReference type="Rhea" id="RHEA:17975"/>
    </physiologicalReaction>
</comment>
<dbReference type="CDD" id="cd06223">
    <property type="entry name" value="PRTases_typeI"/>
    <property type="match status" value="1"/>
</dbReference>
<keyword evidence="4" id="KW-0808">Transferase</keyword>
<comment type="catalytic activity">
    <reaction evidence="1">
        <text>GMP + diphosphate = guanine + 5-phospho-alpha-D-ribose 1-diphosphate</text>
        <dbReference type="Rhea" id="RHEA:25424"/>
        <dbReference type="ChEBI" id="CHEBI:16235"/>
        <dbReference type="ChEBI" id="CHEBI:33019"/>
        <dbReference type="ChEBI" id="CHEBI:58017"/>
        <dbReference type="ChEBI" id="CHEBI:58115"/>
        <dbReference type="EC" id="2.4.2.8"/>
    </reaction>
    <physiologicalReaction direction="right-to-left" evidence="1">
        <dbReference type="Rhea" id="RHEA:25426"/>
    </physiologicalReaction>
</comment>
<gene>
    <name evidence="4" type="primary">ppt_2</name>
    <name evidence="4" type="ORF">Lsha_2497</name>
</gene>
<evidence type="ECO:0000256" key="1">
    <source>
        <dbReference type="ARBA" id="ARBA00048811"/>
    </source>
</evidence>
<dbReference type="PANTHER" id="PTHR43340">
    <property type="entry name" value="HYPOXANTHINE-GUANINE PHOSPHORIBOSYLTRANSFERASE"/>
    <property type="match status" value="1"/>
</dbReference>
<evidence type="ECO:0000313" key="4">
    <source>
        <dbReference type="EMBL" id="KTD57656.1"/>
    </source>
</evidence>
<dbReference type="PATRIC" id="fig|1122169.6.peg.2873"/>
<dbReference type="EMBL" id="LNYW01000066">
    <property type="protein sequence ID" value="KTD57656.1"/>
    <property type="molecule type" value="Genomic_DNA"/>
</dbReference>